<dbReference type="GeneID" id="14310173"/>
<dbReference type="HOGENOM" id="CLU_081185_0_0_2"/>
<protein>
    <submittedName>
        <fullName evidence="1">Uncharacterized protein</fullName>
    </submittedName>
</protein>
<dbReference type="KEGG" id="mfo:Metfor_0860"/>
<dbReference type="Proteomes" id="UP000010824">
    <property type="component" value="Chromosome"/>
</dbReference>
<dbReference type="eggNOG" id="arCOG04864">
    <property type="taxonomic scope" value="Archaea"/>
</dbReference>
<dbReference type="OrthoDB" id="114526at2157"/>
<organism evidence="1 2">
    <name type="scientific">Methanoregula formicica (strain DSM 22288 / NBRC 105244 / SMSP)</name>
    <dbReference type="NCBI Taxonomy" id="593750"/>
    <lineage>
        <taxon>Archaea</taxon>
        <taxon>Methanobacteriati</taxon>
        <taxon>Methanobacteriota</taxon>
        <taxon>Stenosarchaea group</taxon>
        <taxon>Methanomicrobia</taxon>
        <taxon>Methanomicrobiales</taxon>
        <taxon>Methanoregulaceae</taxon>
        <taxon>Methanoregula</taxon>
    </lineage>
</organism>
<reference evidence="2" key="1">
    <citation type="submission" date="2011-12" db="EMBL/GenBank/DDBJ databases">
        <title>Complete sequence of Methanoregula formicicum SMSP.</title>
        <authorList>
            <person name="Lucas S."/>
            <person name="Han J."/>
            <person name="Lapidus A."/>
            <person name="Cheng J.-F."/>
            <person name="Goodwin L."/>
            <person name="Pitluck S."/>
            <person name="Peters L."/>
            <person name="Ovchinnikova G."/>
            <person name="Teshima H."/>
            <person name="Detter J.C."/>
            <person name="Han C."/>
            <person name="Tapia R."/>
            <person name="Land M."/>
            <person name="Hauser L."/>
            <person name="Kyrpides N."/>
            <person name="Ivanova N."/>
            <person name="Pagani I."/>
            <person name="Imachi H."/>
            <person name="Tamaki H."/>
            <person name="Sekiguchi Y."/>
            <person name="Kamagata Y."/>
            <person name="Cadillo-Quiroz H."/>
            <person name="Zinder S."/>
            <person name="Liu W.-T."/>
            <person name="Woyke T."/>
        </authorList>
    </citation>
    <scope>NUCLEOTIDE SEQUENCE [LARGE SCALE GENOMIC DNA]</scope>
    <source>
        <strain evidence="2">DSM 22288 / NBRC 105244 / SMSP</strain>
    </source>
</reference>
<dbReference type="InParanoid" id="L0HDP5"/>
<dbReference type="FunCoup" id="L0HDP5">
    <property type="interactions" value="1"/>
</dbReference>
<sequence length="298" mass="32424" precursor="true">MARSSLPEYGITHAVRTCTSRVMLAHVMNSVISTKARAVAAWLADRGREPRNALIIGTYLTGAGIANRLIGKCPVTVLDVHPHLNCLLHPGVSFTTSLEEVTGRTWDFVMDTSGIGGISPEDIHRLPRCRTFVTEDPASDGSDTMIRQVRQCWERAGSIRADEKGILHTSGLAAKTSGTMTLSMGVLRHAMAAAHRQEGVLYCTAPMEFSERILFGDRDPARFFESLERPALTVSSLTDVDCDALVWGTLERLKSYVAGVRGGDMLEGNDIVQKCGGNHPLGSVVGGRSGWFYRPGRR</sequence>
<keyword evidence="2" id="KW-1185">Reference proteome</keyword>
<accession>L0HDP5</accession>
<evidence type="ECO:0000313" key="1">
    <source>
        <dbReference type="EMBL" id="AGB01916.1"/>
    </source>
</evidence>
<dbReference type="STRING" id="593750.Metfor_0860"/>
<dbReference type="InterPro" id="IPR009573">
    <property type="entry name" value="HcgC"/>
</dbReference>
<dbReference type="RefSeq" id="WP_015284880.1">
    <property type="nucleotide sequence ID" value="NC_019943.1"/>
</dbReference>
<gene>
    <name evidence="1" type="ordered locus">Metfor_0860</name>
</gene>
<dbReference type="Pfam" id="PF06690">
    <property type="entry name" value="HcgC"/>
    <property type="match status" value="1"/>
</dbReference>
<evidence type="ECO:0000313" key="2">
    <source>
        <dbReference type="Proteomes" id="UP000010824"/>
    </source>
</evidence>
<reference evidence="1 2" key="2">
    <citation type="journal article" date="2014" name="Genome Announc.">
        <title>Complete Genome Sequence of Methanoregula formicica SMSPT, a Mesophilic Hydrogenotrophic Methanogen Isolated from a Methanogenic Upflow Anaerobic Sludge Blanket Reactor.</title>
        <authorList>
            <person name="Yamamoto K."/>
            <person name="Tamaki H."/>
            <person name="Cadillo-Quiroz H."/>
            <person name="Imachi H."/>
            <person name="Kyrpides N."/>
            <person name="Woyke T."/>
            <person name="Goodwin L."/>
            <person name="Zinder S.H."/>
            <person name="Kamagata Y."/>
            <person name="Liu W.T."/>
        </authorList>
    </citation>
    <scope>NUCLEOTIDE SEQUENCE [LARGE SCALE GENOMIC DNA]</scope>
    <source>
        <strain evidence="2">DSM 22288 / NBRC 105244 / SMSP</strain>
    </source>
</reference>
<dbReference type="EMBL" id="CP003167">
    <property type="protein sequence ID" value="AGB01916.1"/>
    <property type="molecule type" value="Genomic_DNA"/>
</dbReference>
<name>L0HDP5_METFS</name>
<proteinExistence type="predicted"/>
<dbReference type="AlphaFoldDB" id="L0HDP5"/>